<protein>
    <submittedName>
        <fullName evidence="2">Uncharacterized protein</fullName>
    </submittedName>
</protein>
<name>A0A284VQ61_9EURY</name>
<dbReference type="OrthoDB" id="147969at2157"/>
<reference evidence="3" key="1">
    <citation type="submission" date="2017-06" db="EMBL/GenBank/DDBJ databases">
        <authorList>
            <person name="Cremers G."/>
        </authorList>
    </citation>
    <scope>NUCLEOTIDE SEQUENCE [LARGE SCALE GENOMIC DNA]</scope>
</reference>
<evidence type="ECO:0000313" key="3">
    <source>
        <dbReference type="Proteomes" id="UP000218615"/>
    </source>
</evidence>
<dbReference type="AlphaFoldDB" id="A0A284VQ61"/>
<feature type="transmembrane region" description="Helical" evidence="1">
    <location>
        <begin position="241"/>
        <end position="260"/>
    </location>
</feature>
<dbReference type="Proteomes" id="UP000218615">
    <property type="component" value="Unassembled WGS sequence"/>
</dbReference>
<sequence>MKIFLALVIIAMSAGAGSAGHLWMNNITVNEYNMTWSYIETFTGADSVAYRVSIDSGLGNNDSFISAWELLNADRQTRKSLKSAIDTELDIRINNDSGGVEVLDVDSTLSPDAIGKTHSMDAIVNRYNVTYRFKENILNASSIWFLGQANSSVTIVMPPGVDVVNSSGMNNVSENVANHSEITGFFKGMTTDRGEITLYLAKNTSYRVPEINVSSNFTSPVPTENLTMNFTKSAKEVASKARNAAIIIAAFVIIVLIYVFKVKRR</sequence>
<evidence type="ECO:0000313" key="2">
    <source>
        <dbReference type="EMBL" id="SNQ61359.1"/>
    </source>
</evidence>
<gene>
    <name evidence="2" type="ORF">MNV_330027</name>
</gene>
<keyword evidence="1" id="KW-0472">Membrane</keyword>
<evidence type="ECO:0000256" key="1">
    <source>
        <dbReference type="SAM" id="Phobius"/>
    </source>
</evidence>
<accession>A0A284VQ61</accession>
<dbReference type="RefSeq" id="WP_096206056.1">
    <property type="nucleotide sequence ID" value="NZ_FZMP01000178.1"/>
</dbReference>
<organism evidence="2 3">
    <name type="scientific">Candidatus Methanoperedens nitratireducens</name>
    <dbReference type="NCBI Taxonomy" id="1392998"/>
    <lineage>
        <taxon>Archaea</taxon>
        <taxon>Methanobacteriati</taxon>
        <taxon>Methanobacteriota</taxon>
        <taxon>Stenosarchaea group</taxon>
        <taxon>Methanomicrobia</taxon>
        <taxon>Methanosarcinales</taxon>
        <taxon>ANME-2 cluster</taxon>
        <taxon>Candidatus Methanoperedentaceae</taxon>
        <taxon>Candidatus Methanoperedens</taxon>
    </lineage>
</organism>
<keyword evidence="3" id="KW-1185">Reference proteome</keyword>
<keyword evidence="1" id="KW-0812">Transmembrane</keyword>
<proteinExistence type="predicted"/>
<dbReference type="EMBL" id="FZMP01000178">
    <property type="protein sequence ID" value="SNQ61359.1"/>
    <property type="molecule type" value="Genomic_DNA"/>
</dbReference>
<keyword evidence="1" id="KW-1133">Transmembrane helix</keyword>